<feature type="transmembrane region" description="Helical" evidence="2">
    <location>
        <begin position="420"/>
        <end position="439"/>
    </location>
</feature>
<keyword evidence="2" id="KW-0472">Membrane</keyword>
<comment type="caution">
    <text evidence="4">The sequence shown here is derived from an EMBL/GenBank/DDBJ whole genome shotgun (WGS) entry which is preliminary data.</text>
</comment>
<dbReference type="InterPro" id="IPR010656">
    <property type="entry name" value="DctM"/>
</dbReference>
<keyword evidence="1" id="KW-0997">Cell inner membrane</keyword>
<feature type="transmembrane region" description="Helical" evidence="2">
    <location>
        <begin position="91"/>
        <end position="110"/>
    </location>
</feature>
<feature type="transmembrane region" description="Helical" evidence="2">
    <location>
        <begin position="638"/>
        <end position="659"/>
    </location>
</feature>
<feature type="transmembrane region" description="Helical" evidence="2">
    <location>
        <begin position="666"/>
        <end position="684"/>
    </location>
</feature>
<comment type="subcellular location">
    <subcellularLocation>
        <location evidence="1">Cell inner membrane</location>
        <topology evidence="1">Multi-pass membrane protein</topology>
    </subcellularLocation>
</comment>
<organism evidence="4 5">
    <name type="scientific">Marinobacter xiaoshiensis</name>
    <dbReference type="NCBI Taxonomy" id="3073652"/>
    <lineage>
        <taxon>Bacteria</taxon>
        <taxon>Pseudomonadati</taxon>
        <taxon>Pseudomonadota</taxon>
        <taxon>Gammaproteobacteria</taxon>
        <taxon>Pseudomonadales</taxon>
        <taxon>Marinobacteraceae</taxon>
        <taxon>Marinobacter</taxon>
    </lineage>
</organism>
<dbReference type="EMBL" id="JAVMBO010000007">
    <property type="protein sequence ID" value="MDS1309699.1"/>
    <property type="molecule type" value="Genomic_DNA"/>
</dbReference>
<feature type="transmembrane region" description="Helical" evidence="2">
    <location>
        <begin position="479"/>
        <end position="498"/>
    </location>
</feature>
<gene>
    <name evidence="4" type="ORF">RKA07_06185</name>
</gene>
<name>A0ABU2HF46_9GAMM</name>
<dbReference type="Proteomes" id="UP001267407">
    <property type="component" value="Unassembled WGS sequence"/>
</dbReference>
<feature type="transmembrane region" description="Helical" evidence="2">
    <location>
        <begin position="614"/>
        <end position="632"/>
    </location>
</feature>
<evidence type="ECO:0000256" key="1">
    <source>
        <dbReference type="RuleBase" id="RU369079"/>
    </source>
</evidence>
<feature type="transmembrane region" description="Helical" evidence="2">
    <location>
        <begin position="367"/>
        <end position="400"/>
    </location>
</feature>
<keyword evidence="5" id="KW-1185">Reference proteome</keyword>
<dbReference type="Pfam" id="PF06808">
    <property type="entry name" value="DctM"/>
    <property type="match status" value="1"/>
</dbReference>
<keyword evidence="1" id="KW-1003">Cell membrane</keyword>
<feature type="transmembrane region" description="Helical" evidence="2">
    <location>
        <begin position="61"/>
        <end position="79"/>
    </location>
</feature>
<feature type="transmembrane region" description="Helical" evidence="2">
    <location>
        <begin position="201"/>
        <end position="219"/>
    </location>
</feature>
<evidence type="ECO:0000313" key="5">
    <source>
        <dbReference type="Proteomes" id="UP001267407"/>
    </source>
</evidence>
<feature type="transmembrane region" description="Helical" evidence="2">
    <location>
        <begin position="145"/>
        <end position="164"/>
    </location>
</feature>
<protein>
    <submittedName>
        <fullName evidence="4">TRAP transporter permease</fullName>
    </submittedName>
</protein>
<evidence type="ECO:0000259" key="3">
    <source>
        <dbReference type="Pfam" id="PF06808"/>
    </source>
</evidence>
<feature type="transmembrane region" description="Helical" evidence="2">
    <location>
        <begin position="690"/>
        <end position="707"/>
    </location>
</feature>
<dbReference type="InterPro" id="IPR011853">
    <property type="entry name" value="TRAP_DctM-Dct_fused"/>
</dbReference>
<feature type="domain" description="TRAP C4-dicarboxylate transport system permease DctM subunit" evidence="3">
    <location>
        <begin position="134"/>
        <end position="629"/>
    </location>
</feature>
<feature type="transmembrane region" description="Helical" evidence="2">
    <location>
        <begin position="231"/>
        <end position="252"/>
    </location>
</feature>
<keyword evidence="2" id="KW-0812">Transmembrane</keyword>
<keyword evidence="1" id="KW-0813">Transport</keyword>
<feature type="transmembrane region" description="Helical" evidence="2">
    <location>
        <begin position="314"/>
        <end position="336"/>
    </location>
</feature>
<dbReference type="RefSeq" id="WP_310965880.1">
    <property type="nucleotide sequence ID" value="NZ_JAVMBO010000007.1"/>
</dbReference>
<feature type="transmembrane region" description="Helical" evidence="2">
    <location>
        <begin position="29"/>
        <end position="49"/>
    </location>
</feature>
<dbReference type="PANTHER" id="PTHR43849">
    <property type="entry name" value="BLL3936 PROTEIN"/>
    <property type="match status" value="1"/>
</dbReference>
<accession>A0ABU2HF46</accession>
<comment type="function">
    <text evidence="1">Part of the tripartite ATP-independent periplasmic (TRAP) transport system.</text>
</comment>
<dbReference type="PANTHER" id="PTHR43849:SF2">
    <property type="entry name" value="BLL3936 PROTEIN"/>
    <property type="match status" value="1"/>
</dbReference>
<reference evidence="4" key="1">
    <citation type="submission" date="2023-09" db="EMBL/GenBank/DDBJ databases">
        <title>Marinobacter sediminicola sp. nov. and Marinobacter maritimum sp. nov., isolated from marine sediment.</title>
        <authorList>
            <person name="An J."/>
        </authorList>
    </citation>
    <scope>NUCLEOTIDE SEQUENCE</scope>
    <source>
        <strain evidence="4">F60267</strain>
    </source>
</reference>
<evidence type="ECO:0000256" key="2">
    <source>
        <dbReference type="SAM" id="Phobius"/>
    </source>
</evidence>
<feature type="transmembrane region" description="Helical" evidence="2">
    <location>
        <begin position="451"/>
        <end position="473"/>
    </location>
</feature>
<dbReference type="NCBIfam" id="TIGR02123">
    <property type="entry name" value="TRAP_fused"/>
    <property type="match status" value="1"/>
</dbReference>
<keyword evidence="2" id="KW-1133">Transmembrane helix</keyword>
<proteinExistence type="predicted"/>
<evidence type="ECO:0000313" key="4">
    <source>
        <dbReference type="EMBL" id="MDS1309699.1"/>
    </source>
</evidence>
<sequence>MVTGKTEGETVIVVRDESVSEASERVDHWLLGPVIFWLAIATALIHLYFNTVSTLSELWSSALHFGLFGLICTLTTPMFKARTVGGKRLALGGDILLGLTALVCAFYLIFFEDDLYQRGFNFSTGDWVFSVVSVALILELARRTVGWFIPVLCIVALTYVAWWGQYVDGIFNFPGLSWETVLYRSYIGGQGMLGSIARISWTYVFMFILFGAFLVKSGAGDFIIELARCAAGRFVGGPGFVAVFASGLMGSVSGSSVANTVSTGVITIPLMRKAGFPARFAAGVEAAASTGGQLMPPVMGAGAFIMASYTQVSYLTIIAVAALPALLYFISVAMFVRIEAKRSHADKLEDAAAPALKEVLKGGWHFLLPLVVLVAALVYGFTPTYAAGIAILSVIVASLLSKSPMGLRDILDALAMGTRNITTTAILLITVGLIVMVVSTTGIGNTFSLMITNWAGGSLLITILLVALASLILGMGLPVTAAYIVLATLSAPAIYSLIAQSQLLELMVSGNLPEQAKAIFMLAAPDKLPLLDGPMDVTTAKQMLALVPDTFSSQLLEQALSPETLSMLLVAAHMVIFWLSQDSNVTPPVCLTAFAAAAIAGTPQMRTGFTAWKLAKGLYIVPLLFAYSPLITGDFTEMIQVFCFALFGIYAIIAGLEGFLEHKLNLLVRALMFPLGALMLWPHGQLLIDGAGLIIFISVLVWSSRYGKRLSGNHSGNNEGSANAA</sequence>